<name>A0A848IRC7_9BURK</name>
<sequence length="345" mass="37866">MFFVRPANASDFDNIERMVRSDGPPLHSLPPDPERLAKWLQDSSRSISANVSSPGDECYCFVLEDATTGKLHGVASIAATARHRAPFYAFREEALVHASRELNVNHRVSALTISHDLTQHSRLTGCYFGEMVREQPAVAQLLSSARLMFAALYRERFAEEVFTMLPGLVDENGRMPFWDGVGYKFFGCDVGQLEVKSSGRGRTFIPEMLPVDPLYVGLLSDEAQRAIGQIHSSAEAAYRCHLDEGLLNSNFIDIFDAGPVLTAPFKRCHSVREGLMRKAVRGSVGAAEQEYLLSNTSAQGFRCTAIRLPADLPPEVALPGPVADLLGVDEGDSVRFVPVPNGRKA</sequence>
<keyword evidence="2 4" id="KW-0808">Transferase</keyword>
<comment type="caution">
    <text evidence="4">The sequence shown here is derived from an EMBL/GenBank/DDBJ whole genome shotgun (WGS) entry which is preliminary data.</text>
</comment>
<accession>A0A848IRC7</accession>
<proteinExistence type="predicted"/>
<dbReference type="InterPro" id="IPR007041">
    <property type="entry name" value="Arg_succinylTrfase_AstA/AruG"/>
</dbReference>
<dbReference type="SUPFAM" id="SSF55729">
    <property type="entry name" value="Acyl-CoA N-acyltransferases (Nat)"/>
    <property type="match status" value="1"/>
</dbReference>
<dbReference type="InterPro" id="IPR016181">
    <property type="entry name" value="Acyl_CoA_acyltransferase"/>
</dbReference>
<organism evidence="4 5">
    <name type="scientific">Paraburkholderia polaris</name>
    <dbReference type="NCBI Taxonomy" id="2728848"/>
    <lineage>
        <taxon>Bacteria</taxon>
        <taxon>Pseudomonadati</taxon>
        <taxon>Pseudomonadota</taxon>
        <taxon>Betaproteobacteria</taxon>
        <taxon>Burkholderiales</taxon>
        <taxon>Burkholderiaceae</taxon>
        <taxon>Paraburkholderia</taxon>
    </lineage>
</organism>
<dbReference type="NCBIfam" id="TIGR03243">
    <property type="entry name" value="arg_catab_AOST"/>
    <property type="match status" value="1"/>
</dbReference>
<dbReference type="PANTHER" id="PTHR30420:SF1">
    <property type="entry name" value="ARGININE N-SUCCINYLTRANSFERASE"/>
    <property type="match status" value="1"/>
</dbReference>
<reference evidence="4 5" key="1">
    <citation type="submission" date="2020-04" db="EMBL/GenBank/DDBJ databases">
        <title>Paraburkholderia sp. RP-4-7 isolated from soil.</title>
        <authorList>
            <person name="Dahal R.H."/>
        </authorList>
    </citation>
    <scope>NUCLEOTIDE SEQUENCE [LARGE SCALE GENOMIC DNA]</scope>
    <source>
        <strain evidence="4 5">RP-4-7</strain>
    </source>
</reference>
<dbReference type="AlphaFoldDB" id="A0A848IRC7"/>
<dbReference type="GO" id="GO:0006527">
    <property type="term" value="P:L-arginine catabolic process"/>
    <property type="evidence" value="ECO:0007669"/>
    <property type="project" value="InterPro"/>
</dbReference>
<gene>
    <name evidence="4" type="ORF">HHL24_38045</name>
</gene>
<dbReference type="EMBL" id="JABBGJ010000058">
    <property type="protein sequence ID" value="NMM03663.1"/>
    <property type="molecule type" value="Genomic_DNA"/>
</dbReference>
<evidence type="ECO:0000256" key="3">
    <source>
        <dbReference type="ARBA" id="ARBA00023315"/>
    </source>
</evidence>
<dbReference type="GO" id="GO:0008791">
    <property type="term" value="F:arginine N-succinyltransferase activity"/>
    <property type="evidence" value="ECO:0007669"/>
    <property type="project" value="InterPro"/>
</dbReference>
<dbReference type="RefSeq" id="WP_169490461.1">
    <property type="nucleotide sequence ID" value="NZ_JABBGJ010000058.1"/>
</dbReference>
<evidence type="ECO:0000256" key="2">
    <source>
        <dbReference type="ARBA" id="ARBA00022679"/>
    </source>
</evidence>
<dbReference type="Gene3D" id="2.40.40.20">
    <property type="match status" value="1"/>
</dbReference>
<evidence type="ECO:0000313" key="5">
    <source>
        <dbReference type="Proteomes" id="UP000544134"/>
    </source>
</evidence>
<evidence type="ECO:0000256" key="1">
    <source>
        <dbReference type="ARBA" id="ARBA00022503"/>
    </source>
</evidence>
<keyword evidence="3" id="KW-0012">Acyltransferase</keyword>
<dbReference type="PANTHER" id="PTHR30420">
    <property type="entry name" value="N-SUCCINYLARGININE DIHYDROLASE"/>
    <property type="match status" value="1"/>
</dbReference>
<dbReference type="Pfam" id="PF04958">
    <property type="entry name" value="AstA"/>
    <property type="match status" value="1"/>
</dbReference>
<evidence type="ECO:0000313" key="4">
    <source>
        <dbReference type="EMBL" id="NMM03663.1"/>
    </source>
</evidence>
<dbReference type="Proteomes" id="UP000544134">
    <property type="component" value="Unassembled WGS sequence"/>
</dbReference>
<keyword evidence="5" id="KW-1185">Reference proteome</keyword>
<keyword evidence="1" id="KW-0056">Arginine metabolism</keyword>
<protein>
    <submittedName>
        <fullName evidence="4">Arginine N-succinyltransferase</fullName>
    </submittedName>
</protein>